<accession>A0A5H2XKJ8</accession>
<sequence length="204" mass="22769">MENQVSNRFGRFHHQDQDFLNNQSPLFPPASLRRSILPSVEPVELGGLTLLKLKLLALKFKMDICRVPLGCGHGLPGIFACLEGAAAIHFQDFNMEVLQCLTIPNVNSNVPSFQRPALQVTKCDEGTEIHFFAGDWCEIHKLLPYAQNIEKDLNRVYSIFALPHLYELIKKNCELAAAVDKKDVEIVTSSSGLMGNYSADLSKL</sequence>
<dbReference type="GO" id="GO:0032259">
    <property type="term" value="P:methylation"/>
    <property type="evidence" value="ECO:0007669"/>
    <property type="project" value="UniProtKB-KW"/>
</dbReference>
<keyword evidence="1" id="KW-0489">Methyltransferase</keyword>
<dbReference type="InterPro" id="IPR029063">
    <property type="entry name" value="SAM-dependent_MTases_sf"/>
</dbReference>
<protein>
    <submittedName>
        <fullName evidence="1">Methyltransferase family protein</fullName>
    </submittedName>
</protein>
<keyword evidence="1" id="KW-0808">Transferase</keyword>
<dbReference type="GO" id="GO:0008168">
    <property type="term" value="F:methyltransferase activity"/>
    <property type="evidence" value="ECO:0007669"/>
    <property type="project" value="UniProtKB-KW"/>
</dbReference>
<dbReference type="EMBL" id="AP020524">
    <property type="protein sequence ID" value="BBN67794.1"/>
    <property type="molecule type" value="Genomic_DNA"/>
</dbReference>
<name>A0A5H2XKJ8_PRUDU</name>
<dbReference type="AlphaFoldDB" id="A0A5H2XKJ8"/>
<dbReference type="Gene3D" id="3.40.50.150">
    <property type="entry name" value="Vaccinia Virus protein VP39"/>
    <property type="match status" value="1"/>
</dbReference>
<organism evidence="1">
    <name type="scientific">Prunus dulcis</name>
    <name type="common">Almond</name>
    <name type="synonym">Amygdalus dulcis</name>
    <dbReference type="NCBI Taxonomy" id="3755"/>
    <lineage>
        <taxon>Eukaryota</taxon>
        <taxon>Viridiplantae</taxon>
        <taxon>Streptophyta</taxon>
        <taxon>Embryophyta</taxon>
        <taxon>Tracheophyta</taxon>
        <taxon>Spermatophyta</taxon>
        <taxon>Magnoliopsida</taxon>
        <taxon>eudicotyledons</taxon>
        <taxon>Gunneridae</taxon>
        <taxon>Pentapetalae</taxon>
        <taxon>rosids</taxon>
        <taxon>fabids</taxon>
        <taxon>Rosales</taxon>
        <taxon>Rosaceae</taxon>
        <taxon>Amygdaloideae</taxon>
        <taxon>Amygdaleae</taxon>
        <taxon>Prunus</taxon>
    </lineage>
</organism>
<evidence type="ECO:0000313" key="1">
    <source>
        <dbReference type="EMBL" id="BBN67794.1"/>
    </source>
</evidence>
<gene>
    <name evidence="1" type="ORF">Prudu_187S000300</name>
</gene>
<proteinExistence type="predicted"/>
<reference evidence="1" key="1">
    <citation type="journal article" date="2019" name="Science">
        <title>Mutation of a bHLH transcription factor allowed almond domestication.</title>
        <authorList>
            <person name="Sanchez-Perez R."/>
            <person name="Pavan S."/>
            <person name="Mazzeo R."/>
            <person name="Moldovan C."/>
            <person name="Aiese Cigliano R."/>
            <person name="Del Cueto J."/>
            <person name="Ricciardi F."/>
            <person name="Lotti C."/>
            <person name="Ricciardi L."/>
            <person name="Dicenta F."/>
            <person name="Lopez-Marques R.L."/>
            <person name="Lindberg Moller B."/>
        </authorList>
    </citation>
    <scope>NUCLEOTIDE SEQUENCE</scope>
</reference>